<keyword evidence="4 8" id="KW-1003">Cell membrane</keyword>
<evidence type="ECO:0000256" key="8">
    <source>
        <dbReference type="RuleBase" id="RU361233"/>
    </source>
</evidence>
<evidence type="ECO:0000256" key="1">
    <source>
        <dbReference type="ARBA" id="ARBA00004651"/>
    </source>
</evidence>
<feature type="transmembrane region" description="Helical" evidence="8">
    <location>
        <begin position="66"/>
        <end position="85"/>
    </location>
</feature>
<sequence>MYSTHACIFTRFIQFITMELRMARGETSLRISAIVMLVLTACLVAFDTQTKVIMLSIEKKATYKDMKALRMLVYVTSAAAGYNVLRLCKHTTTVSCSEKINKGSNIYMAWILFLLDQMAVYVTFGTNCATLEGSMLALTGSEALQWLKVCNRFTRFCDQIGAAVLCGYAASILMALISTVSAYKVMRMYSPQRFLSLKIR</sequence>
<comment type="similarity">
    <text evidence="2 8">Belongs to the Casparian strip membrane proteins (CASP) family.</text>
</comment>
<evidence type="ECO:0000256" key="5">
    <source>
        <dbReference type="ARBA" id="ARBA00022692"/>
    </source>
</evidence>
<dbReference type="InterPro" id="IPR006459">
    <property type="entry name" value="CASP/CASPL"/>
</dbReference>
<accession>A0A6P4B4G1</accession>
<dbReference type="NCBIfam" id="TIGR01569">
    <property type="entry name" value="A_tha_TIGR01569"/>
    <property type="match status" value="1"/>
</dbReference>
<keyword evidence="7 8" id="KW-0472">Membrane</keyword>
<reference evidence="10" key="1">
    <citation type="journal article" date="2016" name="Nat. Genet.">
        <title>The genome sequences of Arachis duranensis and Arachis ipaensis, the diploid ancestors of cultivated peanut.</title>
        <authorList>
            <person name="Bertioli D.J."/>
            <person name="Cannon S.B."/>
            <person name="Froenicke L."/>
            <person name="Huang G."/>
            <person name="Farmer A.D."/>
            <person name="Cannon E.K."/>
            <person name="Liu X."/>
            <person name="Gao D."/>
            <person name="Clevenger J."/>
            <person name="Dash S."/>
            <person name="Ren L."/>
            <person name="Moretzsohn M.C."/>
            <person name="Shirasawa K."/>
            <person name="Huang W."/>
            <person name="Vidigal B."/>
            <person name="Abernathy B."/>
            <person name="Chu Y."/>
            <person name="Niederhuth C.E."/>
            <person name="Umale P."/>
            <person name="Araujo A.C."/>
            <person name="Kozik A."/>
            <person name="Kim K.D."/>
            <person name="Burow M.D."/>
            <person name="Varshney R.K."/>
            <person name="Wang X."/>
            <person name="Zhang X."/>
            <person name="Barkley N."/>
            <person name="Guimaraes P.M."/>
            <person name="Isobe S."/>
            <person name="Guo B."/>
            <person name="Liao B."/>
            <person name="Stalker H.T."/>
            <person name="Schmitz R.J."/>
            <person name="Scheffler B.E."/>
            <person name="Leal-Bertioli S.C."/>
            <person name="Xun X."/>
            <person name="Jackson S.A."/>
            <person name="Michelmore R."/>
            <person name="Ozias-Akins P."/>
        </authorList>
    </citation>
    <scope>NUCLEOTIDE SEQUENCE [LARGE SCALE GENOMIC DNA]</scope>
    <source>
        <strain evidence="10">cv. V14167</strain>
    </source>
</reference>
<dbReference type="AlphaFoldDB" id="A0A6P4B4G1"/>
<evidence type="ECO:0000256" key="7">
    <source>
        <dbReference type="ARBA" id="ARBA00023136"/>
    </source>
</evidence>
<proteinExistence type="inferred from homology"/>
<evidence type="ECO:0000256" key="2">
    <source>
        <dbReference type="ARBA" id="ARBA00007651"/>
    </source>
</evidence>
<evidence type="ECO:0000256" key="6">
    <source>
        <dbReference type="ARBA" id="ARBA00022989"/>
    </source>
</evidence>
<dbReference type="Pfam" id="PF04535">
    <property type="entry name" value="CASP_dom"/>
    <property type="match status" value="1"/>
</dbReference>
<keyword evidence="5 8" id="KW-0812">Transmembrane</keyword>
<feature type="transmembrane region" description="Helical" evidence="8">
    <location>
        <begin position="106"/>
        <end position="124"/>
    </location>
</feature>
<dbReference type="GeneID" id="107459967"/>
<evidence type="ECO:0000259" key="9">
    <source>
        <dbReference type="Pfam" id="PF04535"/>
    </source>
</evidence>
<keyword evidence="6 8" id="KW-1133">Transmembrane helix</keyword>
<dbReference type="RefSeq" id="XP_015933774.1">
    <property type="nucleotide sequence ID" value="XM_016078288.3"/>
</dbReference>
<evidence type="ECO:0000256" key="3">
    <source>
        <dbReference type="ARBA" id="ARBA00011489"/>
    </source>
</evidence>
<feature type="transmembrane region" description="Helical" evidence="8">
    <location>
        <begin position="160"/>
        <end position="183"/>
    </location>
</feature>
<keyword evidence="10" id="KW-1185">Reference proteome</keyword>
<dbReference type="GO" id="GO:0005886">
    <property type="term" value="C:plasma membrane"/>
    <property type="evidence" value="ECO:0007669"/>
    <property type="project" value="UniProtKB-SubCell"/>
</dbReference>
<dbReference type="PANTHER" id="PTHR33573:SF30">
    <property type="entry name" value="CASP-LIKE PROTEIN 2C1-RELATED"/>
    <property type="match status" value="1"/>
</dbReference>
<dbReference type="KEGG" id="adu:107459967"/>
<feature type="domain" description="Casparian strip membrane protein" evidence="9">
    <location>
        <begin position="22"/>
        <end position="173"/>
    </location>
</feature>
<name>A0A6P4B4G1_ARADU</name>
<protein>
    <recommendedName>
        <fullName evidence="8">CASP-like protein</fullName>
    </recommendedName>
</protein>
<dbReference type="OrthoDB" id="689315at2759"/>
<evidence type="ECO:0000313" key="10">
    <source>
        <dbReference type="Proteomes" id="UP000515211"/>
    </source>
</evidence>
<comment type="subcellular location">
    <subcellularLocation>
        <location evidence="1 8">Cell membrane</location>
        <topology evidence="1 8">Multi-pass membrane protein</topology>
    </subcellularLocation>
</comment>
<gene>
    <name evidence="11" type="primary">LOC107459967</name>
</gene>
<evidence type="ECO:0000313" key="11">
    <source>
        <dbReference type="RefSeq" id="XP_015933774.1"/>
    </source>
</evidence>
<organism evidence="10 11">
    <name type="scientific">Arachis duranensis</name>
    <name type="common">Wild peanut</name>
    <dbReference type="NCBI Taxonomy" id="130453"/>
    <lineage>
        <taxon>Eukaryota</taxon>
        <taxon>Viridiplantae</taxon>
        <taxon>Streptophyta</taxon>
        <taxon>Embryophyta</taxon>
        <taxon>Tracheophyta</taxon>
        <taxon>Spermatophyta</taxon>
        <taxon>Magnoliopsida</taxon>
        <taxon>eudicotyledons</taxon>
        <taxon>Gunneridae</taxon>
        <taxon>Pentapetalae</taxon>
        <taxon>rosids</taxon>
        <taxon>fabids</taxon>
        <taxon>Fabales</taxon>
        <taxon>Fabaceae</taxon>
        <taxon>Papilionoideae</taxon>
        <taxon>50 kb inversion clade</taxon>
        <taxon>dalbergioids sensu lato</taxon>
        <taxon>Dalbergieae</taxon>
        <taxon>Pterocarpus clade</taxon>
        <taxon>Arachis</taxon>
    </lineage>
</organism>
<feature type="transmembrane region" description="Helical" evidence="8">
    <location>
        <begin position="28"/>
        <end position="46"/>
    </location>
</feature>
<comment type="subunit">
    <text evidence="3 8">Homodimer and heterodimers.</text>
</comment>
<dbReference type="Proteomes" id="UP000515211">
    <property type="component" value="Chromosome 1"/>
</dbReference>
<dbReference type="InterPro" id="IPR006702">
    <property type="entry name" value="CASP_dom"/>
</dbReference>
<evidence type="ECO:0000256" key="4">
    <source>
        <dbReference type="ARBA" id="ARBA00022475"/>
    </source>
</evidence>
<reference evidence="11" key="2">
    <citation type="submission" date="2025-08" db="UniProtKB">
        <authorList>
            <consortium name="RefSeq"/>
        </authorList>
    </citation>
    <scope>IDENTIFICATION</scope>
    <source>
        <tissue evidence="11">Whole plant</tissue>
    </source>
</reference>
<dbReference type="PANTHER" id="PTHR33573">
    <property type="entry name" value="CASP-LIKE PROTEIN 4A4"/>
    <property type="match status" value="1"/>
</dbReference>